<name>A0A382TMV9_9ZZZZ</name>
<evidence type="ECO:0000256" key="1">
    <source>
        <dbReference type="ARBA" id="ARBA00023125"/>
    </source>
</evidence>
<dbReference type="InterPro" id="IPR016032">
    <property type="entry name" value="Sig_transdc_resp-reg_C-effctor"/>
</dbReference>
<dbReference type="AlphaFoldDB" id="A0A382TMV9"/>
<protein>
    <recommendedName>
        <fullName evidence="2">OmpR/PhoB-type domain-containing protein</fullName>
    </recommendedName>
</protein>
<feature type="domain" description="OmpR/PhoB-type" evidence="2">
    <location>
        <begin position="17"/>
        <end position="117"/>
    </location>
</feature>
<dbReference type="GO" id="GO:0003677">
    <property type="term" value="F:DNA binding"/>
    <property type="evidence" value="ECO:0007669"/>
    <property type="project" value="UniProtKB-KW"/>
</dbReference>
<dbReference type="EMBL" id="UINC01137829">
    <property type="protein sequence ID" value="SVD23406.1"/>
    <property type="molecule type" value="Genomic_DNA"/>
</dbReference>
<keyword evidence="1" id="KW-0238">DNA-binding</keyword>
<dbReference type="CDD" id="cd00383">
    <property type="entry name" value="trans_reg_C"/>
    <property type="match status" value="1"/>
</dbReference>
<dbReference type="Gene3D" id="1.10.10.10">
    <property type="entry name" value="Winged helix-like DNA-binding domain superfamily/Winged helix DNA-binding domain"/>
    <property type="match status" value="1"/>
</dbReference>
<dbReference type="GO" id="GO:0000160">
    <property type="term" value="P:phosphorelay signal transduction system"/>
    <property type="evidence" value="ECO:0007669"/>
    <property type="project" value="InterPro"/>
</dbReference>
<dbReference type="InterPro" id="IPR001867">
    <property type="entry name" value="OmpR/PhoB-type_DNA-bd"/>
</dbReference>
<dbReference type="SMART" id="SM00862">
    <property type="entry name" value="Trans_reg_C"/>
    <property type="match status" value="1"/>
</dbReference>
<evidence type="ECO:0000313" key="3">
    <source>
        <dbReference type="EMBL" id="SVD23406.1"/>
    </source>
</evidence>
<proteinExistence type="predicted"/>
<gene>
    <name evidence="3" type="ORF">METZ01_LOCUS376260</name>
</gene>
<accession>A0A382TMV9</accession>
<sequence>MLACIRSHLRQHELSDDAVFPIGPNIFCPSARLLLQGESNEKVRLTEKETSILKYLFGKGGKAVSREVLLNEVWGYNAGVTTHTLETHIYRLRQKIESDPSSAEILVTEPGGYRLSV</sequence>
<dbReference type="GO" id="GO:0006355">
    <property type="term" value="P:regulation of DNA-templated transcription"/>
    <property type="evidence" value="ECO:0007669"/>
    <property type="project" value="InterPro"/>
</dbReference>
<dbReference type="InterPro" id="IPR036388">
    <property type="entry name" value="WH-like_DNA-bd_sf"/>
</dbReference>
<dbReference type="PROSITE" id="PS51755">
    <property type="entry name" value="OMPR_PHOB"/>
    <property type="match status" value="1"/>
</dbReference>
<reference evidence="3" key="1">
    <citation type="submission" date="2018-05" db="EMBL/GenBank/DDBJ databases">
        <authorList>
            <person name="Lanie J.A."/>
            <person name="Ng W.-L."/>
            <person name="Kazmierczak K.M."/>
            <person name="Andrzejewski T.M."/>
            <person name="Davidsen T.M."/>
            <person name="Wayne K.J."/>
            <person name="Tettelin H."/>
            <person name="Glass J.I."/>
            <person name="Rusch D."/>
            <person name="Podicherti R."/>
            <person name="Tsui H.-C.T."/>
            <person name="Winkler M.E."/>
        </authorList>
    </citation>
    <scope>NUCLEOTIDE SEQUENCE</scope>
</reference>
<evidence type="ECO:0000259" key="2">
    <source>
        <dbReference type="PROSITE" id="PS51755"/>
    </source>
</evidence>
<dbReference type="SUPFAM" id="SSF46894">
    <property type="entry name" value="C-terminal effector domain of the bipartite response regulators"/>
    <property type="match status" value="1"/>
</dbReference>
<dbReference type="Pfam" id="PF00486">
    <property type="entry name" value="Trans_reg_C"/>
    <property type="match status" value="1"/>
</dbReference>
<organism evidence="3">
    <name type="scientific">marine metagenome</name>
    <dbReference type="NCBI Taxonomy" id="408172"/>
    <lineage>
        <taxon>unclassified sequences</taxon>
        <taxon>metagenomes</taxon>
        <taxon>ecological metagenomes</taxon>
    </lineage>
</organism>